<dbReference type="AlphaFoldDB" id="E3BE99"/>
<evidence type="ECO:0000313" key="1">
    <source>
        <dbReference type="EMBL" id="EFP98516.1"/>
    </source>
</evidence>
<accession>E3BE99</accession>
<dbReference type="Proteomes" id="UP000002943">
    <property type="component" value="Unassembled WGS sequence"/>
</dbReference>
<dbReference type="EMBL" id="AEIU01000002">
    <property type="protein sequence ID" value="EFP98516.1"/>
    <property type="molecule type" value="Genomic_DNA"/>
</dbReference>
<name>E3BE99_9VIBR</name>
<gene>
    <name evidence="1" type="ORF">VIBC2010_08213</name>
</gene>
<reference evidence="1 2" key="1">
    <citation type="journal article" date="2012" name="Int. J. Syst. Evol. Microbiol.">
        <title>Vibrio caribbeanicus sp. nov., isolated from the marine sponge Scleritoderma cyanea.</title>
        <authorList>
            <person name="Hoffmann M."/>
            <person name="Monday S.R."/>
            <person name="Allard M.W."/>
            <person name="Strain E.A."/>
            <person name="Whittaker P."/>
            <person name="Naum M."/>
            <person name="McCarthy P.J."/>
            <person name="Lopez J.V."/>
            <person name="Fischer M."/>
            <person name="Brown E.W."/>
        </authorList>
    </citation>
    <scope>NUCLEOTIDE SEQUENCE [LARGE SCALE GENOMIC DNA]</scope>
    <source>
        <strain evidence="1 2">ATCC BAA-2122</strain>
    </source>
</reference>
<proteinExistence type="predicted"/>
<organism evidence="1 2">
    <name type="scientific">Vibrio caribbeanicus ATCC BAA-2122</name>
    <dbReference type="NCBI Taxonomy" id="796620"/>
    <lineage>
        <taxon>Bacteria</taxon>
        <taxon>Pseudomonadati</taxon>
        <taxon>Pseudomonadota</taxon>
        <taxon>Gammaproteobacteria</taxon>
        <taxon>Vibrionales</taxon>
        <taxon>Vibrionaceae</taxon>
        <taxon>Vibrio</taxon>
    </lineage>
</organism>
<evidence type="ECO:0000313" key="2">
    <source>
        <dbReference type="Proteomes" id="UP000002943"/>
    </source>
</evidence>
<comment type="caution">
    <text evidence="1">The sequence shown here is derived from an EMBL/GenBank/DDBJ whole genome shotgun (WGS) entry which is preliminary data.</text>
</comment>
<protein>
    <submittedName>
        <fullName evidence="1">Uncharacterized protein</fullName>
    </submittedName>
</protein>
<keyword evidence="2" id="KW-1185">Reference proteome</keyword>
<sequence>MVFFILVRSIFKERNHKTRSILTKEHKGGRLIVNFSIVAAKITSVNLPFTQCLQIAISLETQACQEMKAKKTS</sequence>